<comment type="caution">
    <text evidence="2">The sequence shown here is derived from an EMBL/GenBank/DDBJ whole genome shotgun (WGS) entry which is preliminary data.</text>
</comment>
<protein>
    <submittedName>
        <fullName evidence="2">DUF397 domain-containing protein</fullName>
    </submittedName>
</protein>
<dbReference type="Pfam" id="PF04149">
    <property type="entry name" value="DUF397"/>
    <property type="match status" value="1"/>
</dbReference>
<keyword evidence="3" id="KW-1185">Reference proteome</keyword>
<proteinExistence type="predicted"/>
<dbReference type="RefSeq" id="WP_377251639.1">
    <property type="nucleotide sequence ID" value="NZ_JBHLUH010000025.1"/>
</dbReference>
<name>A0ABV6M3Q1_9ACTN</name>
<reference evidence="2 3" key="1">
    <citation type="submission" date="2024-09" db="EMBL/GenBank/DDBJ databases">
        <authorList>
            <person name="Sun Q."/>
            <person name="Mori K."/>
        </authorList>
    </citation>
    <scope>NUCLEOTIDE SEQUENCE [LARGE SCALE GENOMIC DNA]</scope>
    <source>
        <strain evidence="2 3">TBRC 3947</strain>
    </source>
</reference>
<evidence type="ECO:0000313" key="2">
    <source>
        <dbReference type="EMBL" id="MFC0529159.1"/>
    </source>
</evidence>
<evidence type="ECO:0000259" key="1">
    <source>
        <dbReference type="Pfam" id="PF04149"/>
    </source>
</evidence>
<gene>
    <name evidence="2" type="ORF">ACFFIA_16000</name>
</gene>
<feature type="domain" description="DUF397" evidence="1">
    <location>
        <begin position="8"/>
        <end position="56"/>
    </location>
</feature>
<evidence type="ECO:0000313" key="3">
    <source>
        <dbReference type="Proteomes" id="UP001589867"/>
    </source>
</evidence>
<accession>A0ABV6M3Q1</accession>
<dbReference type="InterPro" id="IPR007278">
    <property type="entry name" value="DUF397"/>
</dbReference>
<sequence length="62" mass="7159">MADTERLDWQKSGQCDSSTCVEIARRGDRVVLRDGKDPDGPWLVFSVREWSAFLAWTRQCAR</sequence>
<dbReference type="EMBL" id="JBHLUH010000025">
    <property type="protein sequence ID" value="MFC0529159.1"/>
    <property type="molecule type" value="Genomic_DNA"/>
</dbReference>
<dbReference type="Proteomes" id="UP001589867">
    <property type="component" value="Unassembled WGS sequence"/>
</dbReference>
<organism evidence="2 3">
    <name type="scientific">Phytohabitans kaempferiae</name>
    <dbReference type="NCBI Taxonomy" id="1620943"/>
    <lineage>
        <taxon>Bacteria</taxon>
        <taxon>Bacillati</taxon>
        <taxon>Actinomycetota</taxon>
        <taxon>Actinomycetes</taxon>
        <taxon>Micromonosporales</taxon>
        <taxon>Micromonosporaceae</taxon>
    </lineage>
</organism>